<gene>
    <name evidence="1" type="ORF">dsat_1517</name>
</gene>
<sequence length="80" mass="8826">MADEKKMDDLDRMIEANMARMTPTRLAKIAWAKANAHLFTDTMPPMPPDSAEVKAAQETVRRIMSGEPARDGPDGKEPGD</sequence>
<evidence type="ECO:0000313" key="1">
    <source>
        <dbReference type="EMBL" id="EPR30377.1"/>
    </source>
</evidence>
<dbReference type="EMBL" id="ATHI01000032">
    <property type="protein sequence ID" value="EPR30377.1"/>
    <property type="molecule type" value="Genomic_DNA"/>
</dbReference>
<reference evidence="1 2" key="1">
    <citation type="journal article" date="2013" name="Genome Announc.">
        <title>Draft genome sequences for three mercury-methylating, sulfate-reducing bacteria.</title>
        <authorList>
            <person name="Brown S.D."/>
            <person name="Hurt R.A.Jr."/>
            <person name="Gilmour C.C."/>
            <person name="Elias D.A."/>
        </authorList>
    </citation>
    <scope>NUCLEOTIDE SEQUENCE [LARGE SCALE GENOMIC DNA]</scope>
    <source>
        <strain evidence="1 2">DSM 16529</strain>
    </source>
</reference>
<comment type="caution">
    <text evidence="1">The sequence shown here is derived from an EMBL/GenBank/DDBJ whole genome shotgun (WGS) entry which is preliminary data.</text>
</comment>
<dbReference type="AlphaFoldDB" id="S7SZX6"/>
<dbReference type="PATRIC" id="fig|1121439.3.peg.2906"/>
<proteinExistence type="predicted"/>
<evidence type="ECO:0000313" key="2">
    <source>
        <dbReference type="Proteomes" id="UP000014975"/>
    </source>
</evidence>
<dbReference type="Proteomes" id="UP000014975">
    <property type="component" value="Unassembled WGS sequence"/>
</dbReference>
<name>S7SZX6_9BACT</name>
<dbReference type="RefSeq" id="WP_020888213.1">
    <property type="nucleotide sequence ID" value="NZ_ATHI01000032.1"/>
</dbReference>
<protein>
    <submittedName>
        <fullName evidence="1">Uncharacterized protein</fullName>
    </submittedName>
</protein>
<organism evidence="1 2">
    <name type="scientific">Alkalidesulfovibrio alkalitolerans DSM 16529</name>
    <dbReference type="NCBI Taxonomy" id="1121439"/>
    <lineage>
        <taxon>Bacteria</taxon>
        <taxon>Pseudomonadati</taxon>
        <taxon>Thermodesulfobacteriota</taxon>
        <taxon>Desulfovibrionia</taxon>
        <taxon>Desulfovibrionales</taxon>
        <taxon>Desulfovibrionaceae</taxon>
        <taxon>Alkalidesulfovibrio</taxon>
    </lineage>
</organism>
<accession>S7SZX6</accession>
<keyword evidence="2" id="KW-1185">Reference proteome</keyword>